<dbReference type="Gene3D" id="3.40.50.2000">
    <property type="entry name" value="Glycogen Phosphorylase B"/>
    <property type="match status" value="2"/>
</dbReference>
<organism evidence="2 3">
    <name type="scientific">Chitinophaga niastensis</name>
    <dbReference type="NCBI Taxonomy" id="536980"/>
    <lineage>
        <taxon>Bacteria</taxon>
        <taxon>Pseudomonadati</taxon>
        <taxon>Bacteroidota</taxon>
        <taxon>Chitinophagia</taxon>
        <taxon>Chitinophagales</taxon>
        <taxon>Chitinophagaceae</taxon>
        <taxon>Chitinophaga</taxon>
    </lineage>
</organism>
<dbReference type="AlphaFoldDB" id="A0A2P8HRX1"/>
<dbReference type="EMBL" id="PYAW01000001">
    <property type="protein sequence ID" value="PSL48934.1"/>
    <property type="molecule type" value="Genomic_DNA"/>
</dbReference>
<evidence type="ECO:0000259" key="1">
    <source>
        <dbReference type="Pfam" id="PF09314"/>
    </source>
</evidence>
<proteinExistence type="predicted"/>
<evidence type="ECO:0000313" key="2">
    <source>
        <dbReference type="EMBL" id="PSL48934.1"/>
    </source>
</evidence>
<comment type="caution">
    <text evidence="2">The sequence shown here is derived from an EMBL/GenBank/DDBJ whole genome shotgun (WGS) entry which is preliminary data.</text>
</comment>
<name>A0A2P8HRX1_CHINA</name>
<keyword evidence="2" id="KW-0808">Transferase</keyword>
<dbReference type="Proteomes" id="UP000240971">
    <property type="component" value="Unassembled WGS sequence"/>
</dbReference>
<protein>
    <submittedName>
        <fullName evidence="2">Glycosyltransferase involved in cell wall biosynthesis</fullName>
    </submittedName>
</protein>
<keyword evidence="3" id="KW-1185">Reference proteome</keyword>
<sequence>MKIAILGTRGIPNNYGGFEQFAEYISVGLVELGHNVTVYNPHFHSYQEDTFKGVKIQKIKSPEQTIGSMGNFIYDYRSLKHALAQDFDLIYEAGYGTASPSYFLLKNSTVPVLTNMDGLEWKRSKWNFITRRLMRYFEKLAIKKSHYLIADNIGIQQYYKETFNADTIYLPYGADAVLAYDEQALTEFNLQMNDYFILIARLEPENNITMILDAYLDSGHPSPFIVIGNHQSKYGKYLQANYPHKNIRFLGGIYDKQKLDSLRYYSKAYMHGHSVGGTNPSLLEAMASDAFIFAHGNNFNKGVLDSNAIYFTSREQLAAALSDADELANKHKASFLLGNKDKINNNYNWNRVIKLHEEVFVDILEGNGKKLFPDS</sequence>
<dbReference type="GO" id="GO:0016740">
    <property type="term" value="F:transferase activity"/>
    <property type="evidence" value="ECO:0007669"/>
    <property type="project" value="UniProtKB-KW"/>
</dbReference>
<dbReference type="RefSeq" id="WP_106526203.1">
    <property type="nucleotide sequence ID" value="NZ_PYAW01000001.1"/>
</dbReference>
<gene>
    <name evidence="2" type="ORF">CLV51_101264</name>
</gene>
<dbReference type="InterPro" id="IPR015393">
    <property type="entry name" value="DUF1972"/>
</dbReference>
<dbReference type="SUPFAM" id="SSF53756">
    <property type="entry name" value="UDP-Glycosyltransferase/glycogen phosphorylase"/>
    <property type="match status" value="1"/>
</dbReference>
<evidence type="ECO:0000313" key="3">
    <source>
        <dbReference type="Proteomes" id="UP000240971"/>
    </source>
</evidence>
<feature type="domain" description="DUF1972" evidence="1">
    <location>
        <begin position="3"/>
        <end position="175"/>
    </location>
</feature>
<reference evidence="2 3" key="1">
    <citation type="submission" date="2018-03" db="EMBL/GenBank/DDBJ databases">
        <title>Genomic Encyclopedia of Archaeal and Bacterial Type Strains, Phase II (KMG-II): from individual species to whole genera.</title>
        <authorList>
            <person name="Goeker M."/>
        </authorList>
    </citation>
    <scope>NUCLEOTIDE SEQUENCE [LARGE SCALE GENOMIC DNA]</scope>
    <source>
        <strain evidence="2 3">DSM 24859</strain>
    </source>
</reference>
<dbReference type="OrthoDB" id="9792269at2"/>
<dbReference type="Pfam" id="PF09314">
    <property type="entry name" value="DUF1972"/>
    <property type="match status" value="1"/>
</dbReference>
<accession>A0A2P8HRX1</accession>